<dbReference type="EMBL" id="MK059749">
    <property type="protein sequence ID" value="AYP69988.1"/>
    <property type="molecule type" value="Genomic_DNA"/>
</dbReference>
<protein>
    <submittedName>
        <fullName evidence="1">Queuine tRNA-ribosyltransferase</fullName>
    </submittedName>
</protein>
<proteinExistence type="predicted"/>
<name>A0A455LXS4_9CAUD</name>
<dbReference type="SUPFAM" id="SSF51713">
    <property type="entry name" value="tRNA-guanine transglycosylase"/>
    <property type="match status" value="1"/>
</dbReference>
<dbReference type="GO" id="GO:0006400">
    <property type="term" value="P:tRNA modification"/>
    <property type="evidence" value="ECO:0007669"/>
    <property type="project" value="InterPro"/>
</dbReference>
<dbReference type="GO" id="GO:0016740">
    <property type="term" value="F:transferase activity"/>
    <property type="evidence" value="ECO:0007669"/>
    <property type="project" value="UniProtKB-KW"/>
</dbReference>
<keyword evidence="2" id="KW-1185">Reference proteome</keyword>
<dbReference type="Proteomes" id="UP000292006">
    <property type="component" value="Segment"/>
</dbReference>
<organism evidence="1 2">
    <name type="scientific">Mycobacterium phage CRB2</name>
    <dbReference type="NCBI Taxonomy" id="2483623"/>
    <lineage>
        <taxon>Viruses</taxon>
        <taxon>Duplodnaviria</taxon>
        <taxon>Heunggongvirae</taxon>
        <taxon>Uroviricota</taxon>
        <taxon>Caudoviricetes</taxon>
        <taxon>Bclasvirinae</taxon>
        <taxon>Quesadillavirus</taxon>
        <taxon>Quesadillavirus CRB2</taxon>
    </lineage>
</organism>
<evidence type="ECO:0000313" key="2">
    <source>
        <dbReference type="Proteomes" id="UP000292006"/>
    </source>
</evidence>
<dbReference type="InterPro" id="IPR036511">
    <property type="entry name" value="TGT-like_sf"/>
</dbReference>
<accession>A0A455LXS4</accession>
<keyword evidence="1" id="KW-0808">Transferase</keyword>
<sequence>MSLTIPAPRNVLCSYHFFKDYDLERLKGLRVCGDSGAFSAKSAGATISTAELARWAKQWRHKLCWVAALDVIGDAEATRRNWHEMVDVHGVPGMPTVHFGAPPETMDYYAARGVDFIGLGGLVGRPADAQMRWLIKMFIHARKNHPEMRFHGWGVTNLQALQLPFFSVDSSGWTSGVRYGRVSLRDPSNGKVHPLVLNGKATYEPEVARILARHYGVAPSEVAKSTPANRLLMVKLNALSASVLEQRFRRMHGSVSAPSWGQLEAEEGPHMHLSMTGRSGQEYDIAVLTAGPHLHLATMQINNAHPEQLDALVASGGTSADPTTRGAST</sequence>
<evidence type="ECO:0000313" key="1">
    <source>
        <dbReference type="EMBL" id="AYP69988.1"/>
    </source>
</evidence>
<gene>
    <name evidence="1" type="ORF">CRB2_2</name>
</gene>
<reference evidence="1 2" key="1">
    <citation type="journal article" date="2019" name="PLoS ONE">
        <title>Mycobacteriophage CRB2 defines a new subcluster in mycobacteriophage classification.</title>
        <authorList>
            <person name="Suarez C.A."/>
            <person name="Franceschelli J.J."/>
            <person name="Morbidoni H.R."/>
        </authorList>
    </citation>
    <scope>NUCLEOTIDE SEQUENCE [LARGE SCALE GENOMIC DNA]</scope>
</reference>